<dbReference type="Pfam" id="PF00072">
    <property type="entry name" value="Response_reg"/>
    <property type="match status" value="1"/>
</dbReference>
<dbReference type="Gene3D" id="3.40.50.2300">
    <property type="match status" value="1"/>
</dbReference>
<comment type="caution">
    <text evidence="3">The sequence shown here is derived from an EMBL/GenBank/DDBJ whole genome shotgun (WGS) entry which is preliminary data.</text>
</comment>
<dbReference type="STRING" id="1122195.SAMN02745164_00056"/>
<proteinExistence type="predicted"/>
<dbReference type="InterPro" id="IPR011006">
    <property type="entry name" value="CheY-like_superfamily"/>
</dbReference>
<evidence type="ECO:0000313" key="4">
    <source>
        <dbReference type="Proteomes" id="UP000184334"/>
    </source>
</evidence>
<dbReference type="PROSITE" id="PS50110">
    <property type="entry name" value="RESPONSE_REGULATORY"/>
    <property type="match status" value="1"/>
</dbReference>
<dbReference type="PANTHER" id="PTHR43228">
    <property type="entry name" value="TWO-COMPONENT RESPONSE REGULATOR"/>
    <property type="match status" value="1"/>
</dbReference>
<evidence type="ECO:0000313" key="3">
    <source>
        <dbReference type="EMBL" id="SHE27507.1"/>
    </source>
</evidence>
<sequence length="119" mass="13545">MQFNILIVDDSKFDIIVLMDMIEKLGHIVIGEAKDGKEAINKYFKLLPDVVFMNLLMPVMNGIEAMNFILENDPEANIIVTSSFSEKEYVKEAILNGAKDFLAIPIKKEKLKEVLEKLK</sequence>
<dbReference type="AlphaFoldDB" id="A0A1M4S660"/>
<dbReference type="RefSeq" id="WP_072862202.1">
    <property type="nucleotide sequence ID" value="NZ_FQUI01000001.1"/>
</dbReference>
<keyword evidence="4" id="KW-1185">Reference proteome</keyword>
<dbReference type="Proteomes" id="UP000184334">
    <property type="component" value="Unassembled WGS sequence"/>
</dbReference>
<comment type="caution">
    <text evidence="1">Lacks conserved residue(s) required for the propagation of feature annotation.</text>
</comment>
<feature type="domain" description="Response regulatory" evidence="2">
    <location>
        <begin position="4"/>
        <end position="119"/>
    </location>
</feature>
<dbReference type="SMART" id="SM00448">
    <property type="entry name" value="REC"/>
    <property type="match status" value="1"/>
</dbReference>
<organism evidence="3 4">
    <name type="scientific">Marinitoga hydrogenitolerans (strain DSM 16785 / JCM 12826 / AT1271)</name>
    <dbReference type="NCBI Taxonomy" id="1122195"/>
    <lineage>
        <taxon>Bacteria</taxon>
        <taxon>Thermotogati</taxon>
        <taxon>Thermotogota</taxon>
        <taxon>Thermotogae</taxon>
        <taxon>Petrotogales</taxon>
        <taxon>Petrotogaceae</taxon>
        <taxon>Marinitoga</taxon>
    </lineage>
</organism>
<evidence type="ECO:0000256" key="1">
    <source>
        <dbReference type="PROSITE-ProRule" id="PRU00169"/>
    </source>
</evidence>
<gene>
    <name evidence="3" type="ORF">SAMN02745164_00056</name>
</gene>
<dbReference type="SUPFAM" id="SSF52172">
    <property type="entry name" value="CheY-like"/>
    <property type="match status" value="1"/>
</dbReference>
<dbReference type="InterPro" id="IPR052048">
    <property type="entry name" value="ST_Response_Regulator"/>
</dbReference>
<accession>A0A1M4S660</accession>
<dbReference type="EMBL" id="FQUI01000001">
    <property type="protein sequence ID" value="SHE27507.1"/>
    <property type="molecule type" value="Genomic_DNA"/>
</dbReference>
<dbReference type="InterPro" id="IPR001789">
    <property type="entry name" value="Sig_transdc_resp-reg_receiver"/>
</dbReference>
<dbReference type="PANTHER" id="PTHR43228:SF1">
    <property type="entry name" value="TWO-COMPONENT RESPONSE REGULATOR ARR22"/>
    <property type="match status" value="1"/>
</dbReference>
<dbReference type="OrthoDB" id="9790669at2"/>
<reference evidence="3" key="1">
    <citation type="submission" date="2016-11" db="EMBL/GenBank/DDBJ databases">
        <authorList>
            <person name="Varghese N."/>
            <person name="Submissions S."/>
        </authorList>
    </citation>
    <scope>NUCLEOTIDE SEQUENCE [LARGE SCALE GENOMIC DNA]</scope>
    <source>
        <strain evidence="3">DSM 16785</strain>
    </source>
</reference>
<protein>
    <submittedName>
        <fullName evidence="3">Two-component system, chemotaxis family, response regulator CheY</fullName>
    </submittedName>
</protein>
<name>A0A1M4S660_MARH1</name>
<dbReference type="GO" id="GO:0000160">
    <property type="term" value="P:phosphorelay signal transduction system"/>
    <property type="evidence" value="ECO:0007669"/>
    <property type="project" value="InterPro"/>
</dbReference>
<evidence type="ECO:0000259" key="2">
    <source>
        <dbReference type="PROSITE" id="PS50110"/>
    </source>
</evidence>